<keyword evidence="2" id="KW-1133">Transmembrane helix</keyword>
<proteinExistence type="predicted"/>
<keyword evidence="2" id="KW-0472">Membrane</keyword>
<dbReference type="AlphaFoldDB" id="A0A0Q9YI25"/>
<organism evidence="4">
    <name type="scientific">Candidatus Berkiella aquae</name>
    <dbReference type="NCBI Taxonomy" id="295108"/>
    <lineage>
        <taxon>Bacteria</taxon>
        <taxon>Pseudomonadati</taxon>
        <taxon>Pseudomonadota</taxon>
        <taxon>Gammaproteobacteria</taxon>
        <taxon>Candidatus Berkiellales</taxon>
        <taxon>Candidatus Berkiellaceae</taxon>
        <taxon>Candidatus Berkiella</taxon>
    </lineage>
</organism>
<feature type="region of interest" description="Disordered" evidence="1">
    <location>
        <begin position="899"/>
        <end position="934"/>
    </location>
</feature>
<dbReference type="RefSeq" id="WP_075067271.1">
    <property type="nucleotide sequence ID" value="NZ_LKAJ02000002.1"/>
</dbReference>
<dbReference type="STRING" id="295108.HT99x_02670"/>
<protein>
    <submittedName>
        <fullName evidence="5">Conjugal transfer protein TraG N-terminal domain-containing protein</fullName>
    </submittedName>
</protein>
<feature type="compositionally biased region" description="Basic and acidic residues" evidence="1">
    <location>
        <begin position="923"/>
        <end position="934"/>
    </location>
</feature>
<sequence length="934" mass="102518">MQTLEIITHGNGAVLVDIFNAIARIRNGDFINGAFIVMMTSGYALSLIQNIAVLNTRDIAKWTIAWVLIFGAVYQPTTTVVITDRTVGGQVPVSNVPLGLAAFASITSQMGTNLATLFEDQLNIPNGVTRYTHSGTLMSSKLALAASEIHIVTPHLERSFRNFAFQCIMYDVRICAKYTMDDLLYHNDIWPLIKDNTSVLRMFEYYGKNGDRDVFTCREGAVKLEQELNQEASRNERILAWRFLGSKKDTNTALDASQGVGRLNRLIKDYLPASHELLVHMSGQSTEILKKHMVMNAVRESAIKNAQMLDVGAGAQGYAIARAKLQQQNTFQLLGAMAGTGVQYLMGLFEALFYGSFLLIILIAIMPGCQRVLLSYLTSLVWIQSWPTIYTIINFFMTANTVAASNAAASFIGADGTEGIGWNLFTSPAIIQANLDQAALAGFYSLSVPFIAIAIVKGTGSFVHLAGHLSSISQGAASQAGEELTTGNYGLENVQYLNTSAYNMNANHWDSAPSYRARNANYEMDSGSQMRISGDGTTTLDQSQGMSQLVSNLHLGQSFSQRKSEVLQAVESTYQQAGMSYVDSIGSTLSSAAQAINAGGISTSDGSHFSQSEQAGHMKSIQKFDQLSDRLATQMGWSKDDAMNAMVSGTATFGKSGIIKLPKALAETILGVGVEARVGGSLNHTRSDKETRDKVMDFIQSENATDTIDQAIRATKELHFNQGSDKQDRYSQEFGANLSKMKHNEKQFQVATQKLHNMQNSDEFSEANSANIDHNLNQGFVTWAKEKLDQDGVELGIHGVDQMLKTPDEAQRYAASYLDERIQGLRDKFDAGNNESIGERYQKASHNLSKKPKIEEHDLHNKNKVLSQAKTQGLNIPSNMNLNDTPMSAFDTMNSHNKASMTDEKEHIQKGGNDIAKKVRNKVKLDTKKDKEKA</sequence>
<accession>A0A0Q9YI25</accession>
<dbReference type="OrthoDB" id="5555296at2"/>
<dbReference type="EMBL" id="LKAJ02000002">
    <property type="protein sequence ID" value="MCS5712774.1"/>
    <property type="molecule type" value="Genomic_DNA"/>
</dbReference>
<feature type="transmembrane region" description="Helical" evidence="2">
    <location>
        <begin position="344"/>
        <end position="366"/>
    </location>
</feature>
<name>A0A0Q9YI25_9GAMM</name>
<evidence type="ECO:0000313" key="6">
    <source>
        <dbReference type="Proteomes" id="UP000051497"/>
    </source>
</evidence>
<reference evidence="5" key="3">
    <citation type="submission" date="2021-06" db="EMBL/GenBank/DDBJ databases">
        <title>Genomic Description and Analysis of Intracellular Bacteria, Candidatus Berkiella cookevillensis and Candidatus Berkiella aquae.</title>
        <authorList>
            <person name="Kidane D.T."/>
            <person name="Mehari Y.T."/>
            <person name="Rice F.C."/>
            <person name="Arivett B.A."/>
            <person name="Farone A.L."/>
            <person name="Berk S.G."/>
            <person name="Farone M.B."/>
        </authorList>
    </citation>
    <scope>NUCLEOTIDE SEQUENCE</scope>
    <source>
        <strain evidence="5">HT99</strain>
    </source>
</reference>
<reference evidence="5" key="2">
    <citation type="journal article" date="2016" name="Genome Announc.">
        <title>Draft Genome Sequences of Two Novel Amoeba-Resistant Intranuclear Bacteria, 'Candidatus Berkiella cookevillensis' and 'Candidatus Berkiella aquae'.</title>
        <authorList>
            <person name="Mehari Y.T."/>
            <person name="Arivett B.A."/>
            <person name="Farone A.L."/>
            <person name="Gunderson J.H."/>
            <person name="Farone M.B."/>
        </authorList>
    </citation>
    <scope>NUCLEOTIDE SEQUENCE</scope>
    <source>
        <strain evidence="5">HT99</strain>
    </source>
</reference>
<evidence type="ECO:0000259" key="3">
    <source>
        <dbReference type="Pfam" id="PF07916"/>
    </source>
</evidence>
<gene>
    <name evidence="5" type="ORF">HT99x_015140</name>
    <name evidence="4" type="ORF">HT99x_02670</name>
</gene>
<dbReference type="Proteomes" id="UP000051497">
    <property type="component" value="Unassembled WGS sequence"/>
</dbReference>
<evidence type="ECO:0000256" key="1">
    <source>
        <dbReference type="SAM" id="MobiDB-lite"/>
    </source>
</evidence>
<dbReference type="InterPro" id="IPR012931">
    <property type="entry name" value="TraG_N_Proteobacteria"/>
</dbReference>
<feature type="domain" description="TraG N-terminal Proteobacteria" evidence="3">
    <location>
        <begin position="5"/>
        <end position="475"/>
    </location>
</feature>
<keyword evidence="6" id="KW-1185">Reference proteome</keyword>
<dbReference type="Pfam" id="PF07916">
    <property type="entry name" value="TraG_N"/>
    <property type="match status" value="1"/>
</dbReference>
<keyword evidence="2" id="KW-0812">Transmembrane</keyword>
<dbReference type="EMBL" id="LKAJ01000014">
    <property type="protein sequence ID" value="KRG20278.1"/>
    <property type="molecule type" value="Genomic_DNA"/>
</dbReference>
<reference evidence="4" key="1">
    <citation type="submission" date="2015-09" db="EMBL/GenBank/DDBJ databases">
        <title>Draft Genome Sequences of Two Novel Amoeba-resistant Intranuclear Bacteria, Candidatus Berkiella cookevillensis and Candidatus Berkiella aquae.</title>
        <authorList>
            <person name="Mehari Y.T."/>
            <person name="Arivett B.A."/>
            <person name="Farone A.L."/>
            <person name="Gunderson J.H."/>
            <person name="Farone M.B."/>
        </authorList>
    </citation>
    <scope>NUCLEOTIDE SEQUENCE [LARGE SCALE GENOMIC DNA]</scope>
    <source>
        <strain evidence="4">HT99</strain>
    </source>
</reference>
<comment type="caution">
    <text evidence="4">The sequence shown here is derived from an EMBL/GenBank/DDBJ whole genome shotgun (WGS) entry which is preliminary data.</text>
</comment>
<evidence type="ECO:0000256" key="2">
    <source>
        <dbReference type="SAM" id="Phobius"/>
    </source>
</evidence>
<evidence type="ECO:0000313" key="5">
    <source>
        <dbReference type="EMBL" id="MCS5712774.1"/>
    </source>
</evidence>
<evidence type="ECO:0000313" key="4">
    <source>
        <dbReference type="EMBL" id="KRG20278.1"/>
    </source>
</evidence>
<feature type="transmembrane region" description="Helical" evidence="2">
    <location>
        <begin position="373"/>
        <end position="397"/>
    </location>
</feature>